<name>A0A6A6CJK0_ZASCE</name>
<gene>
    <name evidence="2" type="ORF">M409DRAFT_22217</name>
</gene>
<proteinExistence type="predicted"/>
<sequence>MQSGLLRKLFHRKLSLGLEAYLSVEPPAPPPSHSAERKHDSTTTSTTIMPTPIRTLLLDTTSPHPRYIRLHSASYTPRELLSEILSMANRIVRKISESQLSSSDRRMWGVREMASKWDSIKAYPEMLADVDGELLKILVLDAYADLERLEGGRP</sequence>
<dbReference type="OrthoDB" id="3623311at2759"/>
<organism evidence="2 3">
    <name type="scientific">Zasmidium cellare ATCC 36951</name>
    <dbReference type="NCBI Taxonomy" id="1080233"/>
    <lineage>
        <taxon>Eukaryota</taxon>
        <taxon>Fungi</taxon>
        <taxon>Dikarya</taxon>
        <taxon>Ascomycota</taxon>
        <taxon>Pezizomycotina</taxon>
        <taxon>Dothideomycetes</taxon>
        <taxon>Dothideomycetidae</taxon>
        <taxon>Mycosphaerellales</taxon>
        <taxon>Mycosphaerellaceae</taxon>
        <taxon>Zasmidium</taxon>
    </lineage>
</organism>
<dbReference type="GeneID" id="54559508"/>
<keyword evidence="3" id="KW-1185">Reference proteome</keyword>
<dbReference type="Proteomes" id="UP000799537">
    <property type="component" value="Unassembled WGS sequence"/>
</dbReference>
<reference evidence="2" key="1">
    <citation type="journal article" date="2020" name="Stud. Mycol.">
        <title>101 Dothideomycetes genomes: a test case for predicting lifestyles and emergence of pathogens.</title>
        <authorList>
            <person name="Haridas S."/>
            <person name="Albert R."/>
            <person name="Binder M."/>
            <person name="Bloem J."/>
            <person name="Labutti K."/>
            <person name="Salamov A."/>
            <person name="Andreopoulos B."/>
            <person name="Baker S."/>
            <person name="Barry K."/>
            <person name="Bills G."/>
            <person name="Bluhm B."/>
            <person name="Cannon C."/>
            <person name="Castanera R."/>
            <person name="Culley D."/>
            <person name="Daum C."/>
            <person name="Ezra D."/>
            <person name="Gonzalez J."/>
            <person name="Henrissat B."/>
            <person name="Kuo A."/>
            <person name="Liang C."/>
            <person name="Lipzen A."/>
            <person name="Lutzoni F."/>
            <person name="Magnuson J."/>
            <person name="Mondo S."/>
            <person name="Nolan M."/>
            <person name="Ohm R."/>
            <person name="Pangilinan J."/>
            <person name="Park H.-J."/>
            <person name="Ramirez L."/>
            <person name="Alfaro M."/>
            <person name="Sun H."/>
            <person name="Tritt A."/>
            <person name="Yoshinaga Y."/>
            <person name="Zwiers L.-H."/>
            <person name="Turgeon B."/>
            <person name="Goodwin S."/>
            <person name="Spatafora J."/>
            <person name="Crous P."/>
            <person name="Grigoriev I."/>
        </authorList>
    </citation>
    <scope>NUCLEOTIDE SEQUENCE</scope>
    <source>
        <strain evidence="2">ATCC 36951</strain>
    </source>
</reference>
<evidence type="ECO:0000313" key="3">
    <source>
        <dbReference type="Proteomes" id="UP000799537"/>
    </source>
</evidence>
<protein>
    <submittedName>
        <fullName evidence="2">Uncharacterized protein</fullName>
    </submittedName>
</protein>
<dbReference type="EMBL" id="ML993593">
    <property type="protein sequence ID" value="KAF2167407.1"/>
    <property type="molecule type" value="Genomic_DNA"/>
</dbReference>
<accession>A0A6A6CJK0</accession>
<evidence type="ECO:0000256" key="1">
    <source>
        <dbReference type="SAM" id="MobiDB-lite"/>
    </source>
</evidence>
<dbReference type="RefSeq" id="XP_033668296.1">
    <property type="nucleotide sequence ID" value="XM_033806236.1"/>
</dbReference>
<dbReference type="AlphaFoldDB" id="A0A6A6CJK0"/>
<evidence type="ECO:0000313" key="2">
    <source>
        <dbReference type="EMBL" id="KAF2167407.1"/>
    </source>
</evidence>
<feature type="region of interest" description="Disordered" evidence="1">
    <location>
        <begin position="25"/>
        <end position="46"/>
    </location>
</feature>